<dbReference type="InterPro" id="IPR018247">
    <property type="entry name" value="EF_Hand_1_Ca_BS"/>
</dbReference>
<reference evidence="6 7" key="1">
    <citation type="journal article" date="2021" name="Sci. Rep.">
        <title>The distribution of antibiotic resistance genes in chicken gut microbiota commensals.</title>
        <authorList>
            <person name="Juricova H."/>
            <person name="Matiasovicova J."/>
            <person name="Kubasova T."/>
            <person name="Cejkova D."/>
            <person name="Rychlik I."/>
        </authorList>
    </citation>
    <scope>NUCLEOTIDE SEQUENCE [LARGE SCALE GENOMIC DNA]</scope>
    <source>
        <strain evidence="6 7">An772</strain>
    </source>
</reference>
<dbReference type="Proteomes" id="UP000766986">
    <property type="component" value="Unassembled WGS sequence"/>
</dbReference>
<dbReference type="EMBL" id="JACLYZ010000030">
    <property type="protein sequence ID" value="MBM6735896.1"/>
    <property type="molecule type" value="Genomic_DNA"/>
</dbReference>
<evidence type="ECO:0000259" key="5">
    <source>
        <dbReference type="Pfam" id="PF06321"/>
    </source>
</evidence>
<feature type="domain" description="Major fimbrial subunit protein N-terminal" evidence="5">
    <location>
        <begin position="45"/>
        <end position="180"/>
    </location>
</feature>
<dbReference type="InterPro" id="IPR029141">
    <property type="entry name" value="FimA_N"/>
</dbReference>
<dbReference type="Pfam" id="PF06321">
    <property type="entry name" value="P_gingi_FimA"/>
    <property type="match status" value="1"/>
</dbReference>
<comment type="similarity">
    <text evidence="2">Belongs to the bacteroidetes fimbrillin superfamily. FimA/Mfa1 family.</text>
</comment>
<accession>A0ABS2E2M5</accession>
<protein>
    <submittedName>
        <fullName evidence="6">DUF4906 domain-containing protein</fullName>
    </submittedName>
</protein>
<comment type="subcellular location">
    <subcellularLocation>
        <location evidence="1">Fimbrium</location>
    </subcellularLocation>
</comment>
<evidence type="ECO:0000313" key="7">
    <source>
        <dbReference type="Proteomes" id="UP000766986"/>
    </source>
</evidence>
<evidence type="ECO:0000313" key="6">
    <source>
        <dbReference type="EMBL" id="MBM6735896.1"/>
    </source>
</evidence>
<dbReference type="PROSITE" id="PS00018">
    <property type="entry name" value="EF_HAND_1"/>
    <property type="match status" value="1"/>
</dbReference>
<dbReference type="PROSITE" id="PS51257">
    <property type="entry name" value="PROKAR_LIPOPROTEIN"/>
    <property type="match status" value="1"/>
</dbReference>
<evidence type="ECO:0000256" key="4">
    <source>
        <dbReference type="ARBA" id="ARBA00023263"/>
    </source>
</evidence>
<proteinExistence type="inferred from homology"/>
<dbReference type="Gene3D" id="2.60.40.2580">
    <property type="match status" value="1"/>
</dbReference>
<dbReference type="RefSeq" id="WP_205096097.1">
    <property type="nucleotide sequence ID" value="NZ_JACLYZ010000030.1"/>
</dbReference>
<evidence type="ECO:0000256" key="3">
    <source>
        <dbReference type="ARBA" id="ARBA00022729"/>
    </source>
</evidence>
<keyword evidence="4" id="KW-0281">Fimbrium</keyword>
<keyword evidence="3" id="KW-0732">Signal</keyword>
<sequence>MNTLKTIRRQIGRAALWTVIGLLATACTDDTFGGQYGRVVEGIPVTVRLGFQSSEATVETRSAQGQEYEDRVHNVYILIFDEHGDIHDRFFCKPGSGLSYDTGNDLLSSGYLIFNTTSLNNATIVGIANLADGSTSTAYSVARTDLDAVTTLDGLKSMVMTMRDQSVYRSAYFMMTGYAKVKNPAVGTDPTLVTIPALEAQQTATLECTLQLERTDAKVQFKVSSAIPEGESWTDFSFQPTGWSVKQVPNQSLILPKDEADASGNWDADGEGCTYFDSPSQEFETFNRDKNGLYKGGSFVFYMPENRKKYKQEIPETDDDVNLKYALRDKRETSGTDGNVTVGDFLYANDNSTYVEITGLLSYFEEVNNVEQLVYANVRFTIHLGGYADGDVNVNDYSTCRNHFYTYYITVKGVDNITVDVDNNSDPRPGYDGDVVVNFQSSYQFDSHYDRRLIKLNKSGFLPTADGGTAGTLRWGVSTPFSRGVHEVVKNAQNIKNEMRDYRWIKFAINKDYGVVDEELVKYPGDQNYNDPFSQDEDNNDKASPYYTTDGRNFPNARLLDVNQLMWRLQTEAKDGSSKLFDTNGDVYITAFVDENVYAYNPLTNVQDLTLWKRMAETDDRQLYIIVDDYAYTDDKQSSVIKAQYSFRQRSVRTVYNVNKGSLTTGWGLESTMETGRLWTGTIDANITTDKDNGRLNTLRILLGNNYDSSPKTLHWTDVLSVEKDGEYALRSDGETNYNKAIYACLIRNRDIDGDNIVDADEIRWYLASINQLVDIYLGEYALDEQSRLYPTDAVDRPGGNSVYWHYTSSSYEAEPANPWVLWAEEGASLGRKSGSEKDYNGEYYSYRCLRNLGIPLDQPDTEPEDLVTVYQIESTRGYQIDVSNMNENSRRTNLETELAAHNERQADNRPYTYFEVHPDYFPNDGKSFDWDNYQTYDEYPDGYRIPNQRELLIMSTRLPSGAWTDDCPGNYYMSQTGFSLKGKDPYTEARVGFILHKDGNFLLVNGGETGVVRPVKDITSITAAP</sequence>
<gene>
    <name evidence="6" type="ORF">H7U35_11815</name>
</gene>
<name>A0ABS2E2M5_9BACT</name>
<keyword evidence="7" id="KW-1185">Reference proteome</keyword>
<evidence type="ECO:0000256" key="1">
    <source>
        <dbReference type="ARBA" id="ARBA00004561"/>
    </source>
</evidence>
<evidence type="ECO:0000256" key="2">
    <source>
        <dbReference type="ARBA" id="ARBA00006011"/>
    </source>
</evidence>
<organism evidence="6 7">
    <name type="scientific">Mediterranea massiliensis</name>
    <dbReference type="NCBI Taxonomy" id="1841865"/>
    <lineage>
        <taxon>Bacteria</taxon>
        <taxon>Pseudomonadati</taxon>
        <taxon>Bacteroidota</taxon>
        <taxon>Bacteroidia</taxon>
        <taxon>Bacteroidales</taxon>
        <taxon>Bacteroidaceae</taxon>
        <taxon>Mediterranea</taxon>
    </lineage>
</organism>
<comment type="caution">
    <text evidence="6">The sequence shown here is derived from an EMBL/GenBank/DDBJ whole genome shotgun (WGS) entry which is preliminary data.</text>
</comment>